<dbReference type="STRING" id="862719.AZOLI_2975"/>
<dbReference type="Proteomes" id="UP000005667">
    <property type="component" value="Chromosome"/>
</dbReference>
<organism evidence="2 3">
    <name type="scientific">Azospirillum lipoferum (strain 4B)</name>
    <dbReference type="NCBI Taxonomy" id="862719"/>
    <lineage>
        <taxon>Bacteria</taxon>
        <taxon>Pseudomonadati</taxon>
        <taxon>Pseudomonadota</taxon>
        <taxon>Alphaproteobacteria</taxon>
        <taxon>Rhodospirillales</taxon>
        <taxon>Azospirillaceae</taxon>
        <taxon>Azospirillum</taxon>
    </lineage>
</organism>
<gene>
    <name evidence="2" type="ordered locus">AZOLI_2975</name>
</gene>
<name>G7Z6V6_AZOL4</name>
<feature type="compositionally biased region" description="Pro residues" evidence="1">
    <location>
        <begin position="13"/>
        <end position="26"/>
    </location>
</feature>
<keyword evidence="3" id="KW-1185">Reference proteome</keyword>
<reference evidence="3" key="1">
    <citation type="journal article" date="2011" name="PLoS Genet.">
        <title>Azospirillum genomes reveal transition of bacteria from aquatic to terrestrial environments.</title>
        <authorList>
            <person name="Wisniewski-Dye F."/>
            <person name="Borziak K."/>
            <person name="Khalsa-Moyers G."/>
            <person name="Alexandre G."/>
            <person name="Sukharnikov L.O."/>
            <person name="Wuichet K."/>
            <person name="Hurst G.B."/>
            <person name="McDonald W.H."/>
            <person name="Robertson J.S."/>
            <person name="Barbe V."/>
            <person name="Calteau A."/>
            <person name="Rouy Z."/>
            <person name="Mangenot S."/>
            <person name="Prigent-Combaret C."/>
            <person name="Normand P."/>
            <person name="Boyer M."/>
            <person name="Siguier P."/>
            <person name="Dessaux Y."/>
            <person name="Elmerich C."/>
            <person name="Condemine G."/>
            <person name="Krishnen G."/>
            <person name="Kennedy I."/>
            <person name="Paterson A.H."/>
            <person name="Gonzalez V."/>
            <person name="Mavingui P."/>
            <person name="Zhulin I.B."/>
        </authorList>
    </citation>
    <scope>NUCLEOTIDE SEQUENCE [LARGE SCALE GENOMIC DNA]</scope>
    <source>
        <strain evidence="3">4B</strain>
    </source>
</reference>
<accession>G7Z6V6</accession>
<dbReference type="AlphaFoldDB" id="G7Z6V6"/>
<protein>
    <submittedName>
        <fullName evidence="2">Uncharacterized protein</fullName>
    </submittedName>
</protein>
<dbReference type="KEGG" id="ali:AZOLI_2975"/>
<evidence type="ECO:0000313" key="2">
    <source>
        <dbReference type="EMBL" id="CBS88146.1"/>
    </source>
</evidence>
<evidence type="ECO:0000313" key="3">
    <source>
        <dbReference type="Proteomes" id="UP000005667"/>
    </source>
</evidence>
<proteinExistence type="predicted"/>
<dbReference type="EMBL" id="FQ311868">
    <property type="protein sequence ID" value="CBS88146.1"/>
    <property type="molecule type" value="Genomic_DNA"/>
</dbReference>
<evidence type="ECO:0000256" key="1">
    <source>
        <dbReference type="SAM" id="MobiDB-lite"/>
    </source>
</evidence>
<feature type="region of interest" description="Disordered" evidence="1">
    <location>
        <begin position="1"/>
        <end position="30"/>
    </location>
</feature>
<sequence>MARRSLPGAARPPARPVHPTGAPPIAPGAMREHSALRLGCGNEGEVWEDLPLWKKTRSSIRSMT</sequence>
<dbReference type="HOGENOM" id="CLU_2858010_0_0_5"/>